<proteinExistence type="predicted"/>
<dbReference type="SUPFAM" id="SSF54909">
    <property type="entry name" value="Dimeric alpha+beta barrel"/>
    <property type="match status" value="1"/>
</dbReference>
<evidence type="ECO:0000259" key="1">
    <source>
        <dbReference type="Pfam" id="PF01037"/>
    </source>
</evidence>
<dbReference type="Pfam" id="PF01037">
    <property type="entry name" value="AsnC_trans_reg"/>
    <property type="match status" value="1"/>
</dbReference>
<sequence>MNTTFVMVKCELGKVYDVAADIADRVDPPPATYSISGEYDLMLVFHLDSEIDVGRFITSEVQTIPGIRDTYSIVGFKAFSG</sequence>
<dbReference type="InterPro" id="IPR019887">
    <property type="entry name" value="Tscrpt_reg_AsnC/Lrp_C"/>
</dbReference>
<name>A0ABT4LNI2_9PROT</name>
<reference evidence="2" key="1">
    <citation type="submission" date="2022-12" db="EMBL/GenBank/DDBJ databases">
        <title>Bacterial isolates from different developmental stages of Nematostella vectensis.</title>
        <authorList>
            <person name="Fraune S."/>
        </authorList>
    </citation>
    <scope>NUCLEOTIDE SEQUENCE</scope>
    <source>
        <strain evidence="2">G21630-S1</strain>
    </source>
</reference>
<evidence type="ECO:0000313" key="3">
    <source>
        <dbReference type="Proteomes" id="UP001069802"/>
    </source>
</evidence>
<dbReference type="InterPro" id="IPR011008">
    <property type="entry name" value="Dimeric_a/b-barrel"/>
</dbReference>
<comment type="caution">
    <text evidence="2">The sequence shown here is derived from an EMBL/GenBank/DDBJ whole genome shotgun (WGS) entry which is preliminary data.</text>
</comment>
<keyword evidence="3" id="KW-1185">Reference proteome</keyword>
<gene>
    <name evidence="2" type="ORF">O4H49_18075</name>
</gene>
<evidence type="ECO:0000313" key="2">
    <source>
        <dbReference type="EMBL" id="MCZ4282698.1"/>
    </source>
</evidence>
<feature type="domain" description="Transcription regulator AsnC/Lrp ligand binding" evidence="1">
    <location>
        <begin position="7"/>
        <end position="76"/>
    </location>
</feature>
<dbReference type="Gene3D" id="3.30.70.920">
    <property type="match status" value="1"/>
</dbReference>
<organism evidence="2 3">
    <name type="scientific">Kiloniella laminariae</name>
    <dbReference type="NCBI Taxonomy" id="454162"/>
    <lineage>
        <taxon>Bacteria</taxon>
        <taxon>Pseudomonadati</taxon>
        <taxon>Pseudomonadota</taxon>
        <taxon>Alphaproteobacteria</taxon>
        <taxon>Rhodospirillales</taxon>
        <taxon>Kiloniellaceae</taxon>
        <taxon>Kiloniella</taxon>
    </lineage>
</organism>
<dbReference type="EMBL" id="JAPWGY010000009">
    <property type="protein sequence ID" value="MCZ4282698.1"/>
    <property type="molecule type" value="Genomic_DNA"/>
</dbReference>
<protein>
    <submittedName>
        <fullName evidence="2">Lrp/AsnC family transcriptional regulator</fullName>
    </submittedName>
</protein>
<dbReference type="RefSeq" id="WP_020591897.1">
    <property type="nucleotide sequence ID" value="NZ_JAPWGY010000009.1"/>
</dbReference>
<accession>A0ABT4LNI2</accession>
<dbReference type="Proteomes" id="UP001069802">
    <property type="component" value="Unassembled WGS sequence"/>
</dbReference>